<reference evidence="2" key="1">
    <citation type="journal article" date="2012" name="Nature">
        <title>The tomato genome sequence provides insights into fleshy fruit evolution.</title>
        <authorList>
            <consortium name="Tomato Genome Consortium"/>
        </authorList>
    </citation>
    <scope>NUCLEOTIDE SEQUENCE [LARGE SCALE GENOMIC DNA]</scope>
    <source>
        <strain evidence="2">cv. Heinz 1706</strain>
    </source>
</reference>
<keyword evidence="1" id="KW-0472">Membrane</keyword>
<dbReference type="InterPro" id="IPR006912">
    <property type="entry name" value="Harbinger_derived_prot"/>
</dbReference>
<sequence length="72" mass="8465">MISKIVVIVVVIAVLIVDFFFQKYASPAHYFIQGKEYNMSYYLADGIYPKWSTILQTIRDPHSQKKKYFAIK</sequence>
<dbReference type="Pfam" id="PF04827">
    <property type="entry name" value="Plant_tran"/>
    <property type="match status" value="1"/>
</dbReference>
<dbReference type="EnsemblPlants" id="Solyc04g040030.2.1">
    <property type="protein sequence ID" value="Solyc04g040030.2.1"/>
    <property type="gene ID" value="Solyc04g040030.2"/>
</dbReference>
<keyword evidence="1" id="KW-1133">Transmembrane helix</keyword>
<dbReference type="InParanoid" id="A0A3Q7G2Y0"/>
<protein>
    <submittedName>
        <fullName evidence="2">Uncharacterized protein</fullName>
    </submittedName>
</protein>
<name>A0A3Q7G2Y0_SOLLC</name>
<dbReference type="PANTHER" id="PTHR47150:SF7">
    <property type="entry name" value="NUCLEASE"/>
    <property type="match status" value="1"/>
</dbReference>
<dbReference type="Gramene" id="Solyc04g040030.2.1">
    <property type="protein sequence ID" value="Solyc04g040030.2.1"/>
    <property type="gene ID" value="Solyc04g040030.2"/>
</dbReference>
<keyword evidence="3" id="KW-1185">Reference proteome</keyword>
<dbReference type="AlphaFoldDB" id="A0A3Q7G2Y0"/>
<keyword evidence="1" id="KW-0812">Transmembrane</keyword>
<dbReference type="PANTHER" id="PTHR47150">
    <property type="entry name" value="OS12G0169200 PROTEIN"/>
    <property type="match status" value="1"/>
</dbReference>
<accession>A0A3Q7G2Y0</accession>
<organism evidence="2">
    <name type="scientific">Solanum lycopersicum</name>
    <name type="common">Tomato</name>
    <name type="synonym">Lycopersicon esculentum</name>
    <dbReference type="NCBI Taxonomy" id="4081"/>
    <lineage>
        <taxon>Eukaryota</taxon>
        <taxon>Viridiplantae</taxon>
        <taxon>Streptophyta</taxon>
        <taxon>Embryophyta</taxon>
        <taxon>Tracheophyta</taxon>
        <taxon>Spermatophyta</taxon>
        <taxon>Magnoliopsida</taxon>
        <taxon>eudicotyledons</taxon>
        <taxon>Gunneridae</taxon>
        <taxon>Pentapetalae</taxon>
        <taxon>asterids</taxon>
        <taxon>lamiids</taxon>
        <taxon>Solanales</taxon>
        <taxon>Solanaceae</taxon>
        <taxon>Solanoideae</taxon>
        <taxon>Solaneae</taxon>
        <taxon>Solanum</taxon>
        <taxon>Solanum subgen. Lycopersicon</taxon>
    </lineage>
</organism>
<dbReference type="Proteomes" id="UP000004994">
    <property type="component" value="Chromosome 4"/>
</dbReference>
<feature type="transmembrane region" description="Helical" evidence="1">
    <location>
        <begin position="6"/>
        <end position="25"/>
    </location>
</feature>
<dbReference type="PaxDb" id="4081-Solyc04g040040.1.1"/>
<evidence type="ECO:0000313" key="3">
    <source>
        <dbReference type="Proteomes" id="UP000004994"/>
    </source>
</evidence>
<proteinExistence type="predicted"/>
<reference evidence="2" key="2">
    <citation type="submission" date="2019-01" db="UniProtKB">
        <authorList>
            <consortium name="EnsemblPlants"/>
        </authorList>
    </citation>
    <scope>IDENTIFICATION</scope>
    <source>
        <strain evidence="2">cv. Heinz 1706</strain>
    </source>
</reference>
<evidence type="ECO:0000256" key="1">
    <source>
        <dbReference type="SAM" id="Phobius"/>
    </source>
</evidence>
<evidence type="ECO:0000313" key="2">
    <source>
        <dbReference type="EnsemblPlants" id="Solyc04g040030.2.1"/>
    </source>
</evidence>